<dbReference type="Pfam" id="PF04492">
    <property type="entry name" value="Phage_rep_O"/>
    <property type="match status" value="1"/>
</dbReference>
<gene>
    <name evidence="3" type="ORF">CAL26_23785</name>
</gene>
<dbReference type="InterPro" id="IPR036388">
    <property type="entry name" value="WH-like_DNA-bd_sf"/>
</dbReference>
<dbReference type="EMBL" id="NEVJ01000003">
    <property type="protein sequence ID" value="OZI20519.1"/>
    <property type="molecule type" value="Genomic_DNA"/>
</dbReference>
<evidence type="ECO:0000313" key="4">
    <source>
        <dbReference type="Proteomes" id="UP000216857"/>
    </source>
</evidence>
<dbReference type="RefSeq" id="WP_094849112.1">
    <property type="nucleotide sequence ID" value="NZ_NEVJ01000003.1"/>
</dbReference>
<proteinExistence type="predicted"/>
<feature type="region of interest" description="Disordered" evidence="1">
    <location>
        <begin position="288"/>
        <end position="323"/>
    </location>
</feature>
<reference evidence="3" key="1">
    <citation type="submission" date="2017-05" db="EMBL/GenBank/DDBJ databases">
        <title>Complete and WGS of Bordetella genogroups.</title>
        <authorList>
            <person name="Spilker T."/>
            <person name="Lipuma J."/>
        </authorList>
    </citation>
    <scope>NUCLEOTIDE SEQUENCE</scope>
    <source>
        <strain evidence="3">AU21707</strain>
    </source>
</reference>
<keyword evidence="4" id="KW-1185">Reference proteome</keyword>
<feature type="compositionally biased region" description="Basic and acidic residues" evidence="1">
    <location>
        <begin position="297"/>
        <end position="310"/>
    </location>
</feature>
<feature type="domain" description="Bacteriophage lambda Replication protein O N-terminal" evidence="2">
    <location>
        <begin position="6"/>
        <end position="101"/>
    </location>
</feature>
<feature type="region of interest" description="Disordered" evidence="1">
    <location>
        <begin position="110"/>
        <end position="135"/>
    </location>
</feature>
<organism evidence="3 4">
    <name type="scientific">Bordetella genomosp. 9</name>
    <dbReference type="NCBI Taxonomy" id="1416803"/>
    <lineage>
        <taxon>Bacteria</taxon>
        <taxon>Pseudomonadati</taxon>
        <taxon>Pseudomonadota</taxon>
        <taxon>Betaproteobacteria</taxon>
        <taxon>Burkholderiales</taxon>
        <taxon>Alcaligenaceae</taxon>
        <taxon>Bordetella</taxon>
    </lineage>
</organism>
<dbReference type="OrthoDB" id="5526813at2"/>
<evidence type="ECO:0000313" key="3">
    <source>
        <dbReference type="EMBL" id="OZI20519.1"/>
    </source>
</evidence>
<sequence>MQGDPQVEDGYTRISNELLDAMCRAGLNARQWAVVMAVARKTYGYGKKTDDISLSQLEKQTGIAKSHASTTVAGLVAAKVLTRVAGTFGFTLSINKRYSQWRLQDQSKGIASGGAKTDLATEGLPNREPLSGVTEMGTGVTDLVTAGGVTDSVMGVTDSGTVTESVMLGLPNREPQKETLQKKENTLSTSVDLASETPPEKPPSDVRRVFDHWRDVMQSPRSQLDAKRVKAIKAALKAGYSVDDLRRAISGCSKTPHNMGKNDRHQKYNGIELILRSADQIDRFIANDGQNPAAADGRQDLGEGRYRQDGRIYGADGRPEVVW</sequence>
<protein>
    <recommendedName>
        <fullName evidence="2">Bacteriophage lambda Replication protein O N-terminal domain-containing protein</fullName>
    </recommendedName>
</protein>
<evidence type="ECO:0000259" key="2">
    <source>
        <dbReference type="Pfam" id="PF04492"/>
    </source>
</evidence>
<dbReference type="NCBIfam" id="TIGR01610">
    <property type="entry name" value="phage_O_Nterm"/>
    <property type="match status" value="1"/>
</dbReference>
<dbReference type="GO" id="GO:0006260">
    <property type="term" value="P:DNA replication"/>
    <property type="evidence" value="ECO:0007669"/>
    <property type="project" value="InterPro"/>
</dbReference>
<name>A0A261R672_9BORD</name>
<dbReference type="InterPro" id="IPR006497">
    <property type="entry name" value="Phage_lambda_VrpO_N"/>
</dbReference>
<accession>A0A261R672</accession>
<comment type="caution">
    <text evidence="3">The sequence shown here is derived from an EMBL/GenBank/DDBJ whole genome shotgun (WGS) entry which is preliminary data.</text>
</comment>
<feature type="region of interest" description="Disordered" evidence="1">
    <location>
        <begin position="171"/>
        <end position="206"/>
    </location>
</feature>
<dbReference type="AlphaFoldDB" id="A0A261R672"/>
<evidence type="ECO:0000256" key="1">
    <source>
        <dbReference type="SAM" id="MobiDB-lite"/>
    </source>
</evidence>
<dbReference type="Proteomes" id="UP000216857">
    <property type="component" value="Unassembled WGS sequence"/>
</dbReference>
<feature type="compositionally biased region" description="Basic and acidic residues" evidence="1">
    <location>
        <begin position="174"/>
        <end position="185"/>
    </location>
</feature>
<dbReference type="Gene3D" id="1.10.10.10">
    <property type="entry name" value="Winged helix-like DNA-binding domain superfamily/Winged helix DNA-binding domain"/>
    <property type="match status" value="1"/>
</dbReference>